<evidence type="ECO:0000256" key="1">
    <source>
        <dbReference type="ARBA" id="ARBA00022723"/>
    </source>
</evidence>
<dbReference type="PROSITE" id="PS50089">
    <property type="entry name" value="ZF_RING_2"/>
    <property type="match status" value="1"/>
</dbReference>
<feature type="non-terminal residue" evidence="7">
    <location>
        <position position="1"/>
    </location>
</feature>
<dbReference type="GO" id="GO:0061630">
    <property type="term" value="F:ubiquitin protein ligase activity"/>
    <property type="evidence" value="ECO:0007669"/>
    <property type="project" value="InterPro"/>
</dbReference>
<feature type="domain" description="SWIM-type" evidence="6">
    <location>
        <begin position="38"/>
        <end position="66"/>
    </location>
</feature>
<dbReference type="InterPro" id="IPR013083">
    <property type="entry name" value="Znf_RING/FYVE/PHD"/>
</dbReference>
<dbReference type="EMBL" id="GDID01001554">
    <property type="protein sequence ID" value="JAP95052.1"/>
    <property type="molecule type" value="Transcribed_RNA"/>
</dbReference>
<evidence type="ECO:0000256" key="3">
    <source>
        <dbReference type="ARBA" id="ARBA00022833"/>
    </source>
</evidence>
<dbReference type="InterPro" id="IPR011016">
    <property type="entry name" value="Znf_RING-CH"/>
</dbReference>
<dbReference type="PANTHER" id="PTHR21540">
    <property type="entry name" value="RING FINGER AND SWIM DOMAIN-CONTAINING PROTEIN 2"/>
    <property type="match status" value="1"/>
</dbReference>
<dbReference type="SMART" id="SM00184">
    <property type="entry name" value="RING"/>
    <property type="match status" value="1"/>
</dbReference>
<dbReference type="SUPFAM" id="SSF57850">
    <property type="entry name" value="RING/U-box"/>
    <property type="match status" value="1"/>
</dbReference>
<evidence type="ECO:0000259" key="6">
    <source>
        <dbReference type="PROSITE" id="PS50966"/>
    </source>
</evidence>
<evidence type="ECO:0000256" key="4">
    <source>
        <dbReference type="PROSITE-ProRule" id="PRU00175"/>
    </source>
</evidence>
<dbReference type="PANTHER" id="PTHR21540:SF3">
    <property type="entry name" value="E3 UBIQUITIN-PROTEIN LIGASE ZSWIM2"/>
    <property type="match status" value="1"/>
</dbReference>
<evidence type="ECO:0000313" key="7">
    <source>
        <dbReference type="EMBL" id="JAP95052.1"/>
    </source>
</evidence>
<dbReference type="AlphaFoldDB" id="A0A146KE79"/>
<gene>
    <name evidence="7" type="ORF">TPC1_12073</name>
</gene>
<protein>
    <submittedName>
        <fullName evidence="7">Ring finger domain-containing protein</fullName>
    </submittedName>
</protein>
<keyword evidence="1" id="KW-0479">Metal-binding</keyword>
<accession>A0A146KE79</accession>
<keyword evidence="2 4" id="KW-0863">Zinc-finger</keyword>
<dbReference type="SMART" id="SM00744">
    <property type="entry name" value="RINGv"/>
    <property type="match status" value="1"/>
</dbReference>
<dbReference type="InterPro" id="IPR001841">
    <property type="entry name" value="Znf_RING"/>
</dbReference>
<dbReference type="PROSITE" id="PS50966">
    <property type="entry name" value="ZF_SWIM"/>
    <property type="match status" value="1"/>
</dbReference>
<evidence type="ECO:0000256" key="2">
    <source>
        <dbReference type="ARBA" id="ARBA00022771"/>
    </source>
</evidence>
<proteinExistence type="predicted"/>
<name>A0A146KE79_9EUKA</name>
<organism evidence="7">
    <name type="scientific">Trepomonas sp. PC1</name>
    <dbReference type="NCBI Taxonomy" id="1076344"/>
    <lineage>
        <taxon>Eukaryota</taxon>
        <taxon>Metamonada</taxon>
        <taxon>Diplomonadida</taxon>
        <taxon>Hexamitidae</taxon>
        <taxon>Hexamitinae</taxon>
        <taxon>Trepomonas</taxon>
    </lineage>
</organism>
<reference evidence="7" key="1">
    <citation type="submission" date="2015-07" db="EMBL/GenBank/DDBJ databases">
        <title>Adaptation to a free-living lifestyle via gene acquisitions in the diplomonad Trepomonas sp. PC1.</title>
        <authorList>
            <person name="Xu F."/>
            <person name="Jerlstrom-Hultqvist J."/>
            <person name="Kolisko M."/>
            <person name="Simpson A.G.B."/>
            <person name="Roger A.J."/>
            <person name="Svard S.G."/>
            <person name="Andersson J.O."/>
        </authorList>
    </citation>
    <scope>NUCLEOTIDE SEQUENCE</scope>
    <source>
        <strain evidence="7">PC1</strain>
    </source>
</reference>
<dbReference type="InterPro" id="IPR007527">
    <property type="entry name" value="Znf_SWIM"/>
</dbReference>
<dbReference type="Gene3D" id="3.30.40.10">
    <property type="entry name" value="Zinc/RING finger domain, C3HC4 (zinc finger)"/>
    <property type="match status" value="1"/>
</dbReference>
<sequence length="488" mass="57030">INPQILENEQKALQARFMILQQPGALSFVLQAENNKKLKVFIGNKHECSCNHEQCQHILFLLIKKFKCPSGHPLLYQAGLSNLDIDKLLAGTLFAQNSIRQPKSISRSKSTQQKIKSAQAKQQEITEETICPICLDNLFNEVENSDFPFCSECGNSIHQNCLFQFLKYAKDNGQPQKCPFCRANWVQGNQKQNLKKNQCVSCFEQTKYLVKDKYSENRFCLFCFLSVSAGPYSLKDRLIVPKRQSHQPTQRQILMQQLQRRDFSQIDYETLLLLDDPKMDQRFIALTMPGYLIPECFKVNRIEKQECYLCKCLEINVNNLIKEEYFGELQMDINNLLQQQEAQNAHKYSQTDILELRENNMQRFLSCTKHVAHEFCLLICSVKKPVFFFKNYFYQHKQIPDFCEECKVCFVKEWLRESKLDDLKQIITQEVDGNQIQLVGNTLIKNIQMIKKDVPTHQKRIRKEAEHQMKPAVDFSGCIQIKIPQILK</sequence>
<dbReference type="GO" id="GO:0008270">
    <property type="term" value="F:zinc ion binding"/>
    <property type="evidence" value="ECO:0007669"/>
    <property type="project" value="UniProtKB-KW"/>
</dbReference>
<evidence type="ECO:0000259" key="5">
    <source>
        <dbReference type="PROSITE" id="PS50089"/>
    </source>
</evidence>
<feature type="domain" description="RING-type" evidence="5">
    <location>
        <begin position="131"/>
        <end position="182"/>
    </location>
</feature>
<dbReference type="InterPro" id="IPR039903">
    <property type="entry name" value="Zswim2"/>
</dbReference>
<keyword evidence="3" id="KW-0862">Zinc</keyword>